<dbReference type="Proteomes" id="UP000439113">
    <property type="component" value="Unassembled WGS sequence"/>
</dbReference>
<dbReference type="GO" id="GO:0008168">
    <property type="term" value="F:methyltransferase activity"/>
    <property type="evidence" value="ECO:0007669"/>
    <property type="project" value="UniProtKB-KW"/>
</dbReference>
<dbReference type="NCBIfam" id="TIGR01444">
    <property type="entry name" value="fkbM_fam"/>
    <property type="match status" value="1"/>
</dbReference>
<evidence type="ECO:0000313" key="3">
    <source>
        <dbReference type="Proteomes" id="UP000439113"/>
    </source>
</evidence>
<dbReference type="GO" id="GO:0032259">
    <property type="term" value="P:methylation"/>
    <property type="evidence" value="ECO:0007669"/>
    <property type="project" value="UniProtKB-KW"/>
</dbReference>
<evidence type="ECO:0000259" key="1">
    <source>
        <dbReference type="Pfam" id="PF05050"/>
    </source>
</evidence>
<organism evidence="2 3">
    <name type="scientific">Rhodoblastus acidophilus</name>
    <name type="common">Rhodopseudomonas acidophila</name>
    <dbReference type="NCBI Taxonomy" id="1074"/>
    <lineage>
        <taxon>Bacteria</taxon>
        <taxon>Pseudomonadati</taxon>
        <taxon>Pseudomonadota</taxon>
        <taxon>Alphaproteobacteria</taxon>
        <taxon>Hyphomicrobiales</taxon>
        <taxon>Rhodoblastaceae</taxon>
        <taxon>Rhodoblastus</taxon>
    </lineage>
</organism>
<reference evidence="2 3" key="1">
    <citation type="submission" date="2019-11" db="EMBL/GenBank/DDBJ databases">
        <title>Whole-genome sequence of a Rhodoblastus acidophilus DSM 142.</title>
        <authorList>
            <person name="Kyndt J.A."/>
            <person name="Meyer T.E."/>
        </authorList>
    </citation>
    <scope>NUCLEOTIDE SEQUENCE [LARGE SCALE GENOMIC DNA]</scope>
    <source>
        <strain evidence="2 3">DSM 142</strain>
    </source>
</reference>
<dbReference type="SUPFAM" id="SSF53335">
    <property type="entry name" value="S-adenosyl-L-methionine-dependent methyltransferases"/>
    <property type="match status" value="1"/>
</dbReference>
<dbReference type="AlphaFoldDB" id="A0A6N8DJW9"/>
<sequence>MNNFHDMSNHIALQTWQPYILQQTNEELELRINRLKSICDPASSAEIDCYTQRIRCHPPLKHRRQFKIDYRTIAEQTRSEWARNECAKRPRIDAQAMKVLFDLSHVEIPDNMIRPEVFYYHCGMSFVPRAKELISDRAVIDGGAYRGESAVVLHKLFPESSVYAFEPDPYNFNVLCQVAASTRFGKGVNPVNRGLADTSYRVESIRGGHGTKLIRSVAASQTALEVMSIDEHVAATGISVGLIKMDIEGLETLAVKGALETLRTQRPILSIAIYHNPVDFLELAPYIASLDLGYTLMVRHLHPQLTSFFGEFNLIAVPQ</sequence>
<dbReference type="RefSeq" id="WP_155444189.1">
    <property type="nucleotide sequence ID" value="NZ_JAOQNR010000001.1"/>
</dbReference>
<dbReference type="Pfam" id="PF05050">
    <property type="entry name" value="Methyltransf_21"/>
    <property type="match status" value="1"/>
</dbReference>
<name>A0A6N8DJW9_RHOAC</name>
<protein>
    <submittedName>
        <fullName evidence="2">FkbM family methyltransferase</fullName>
    </submittedName>
</protein>
<dbReference type="InterPro" id="IPR052514">
    <property type="entry name" value="SAM-dependent_MTase"/>
</dbReference>
<accession>A0A6N8DJW9</accession>
<feature type="domain" description="Methyltransferase FkbM" evidence="1">
    <location>
        <begin position="141"/>
        <end position="294"/>
    </location>
</feature>
<comment type="caution">
    <text evidence="2">The sequence shown here is derived from an EMBL/GenBank/DDBJ whole genome shotgun (WGS) entry which is preliminary data.</text>
</comment>
<dbReference type="PANTHER" id="PTHR34203">
    <property type="entry name" value="METHYLTRANSFERASE, FKBM FAMILY PROTEIN"/>
    <property type="match status" value="1"/>
</dbReference>
<dbReference type="OrthoDB" id="9814604at2"/>
<keyword evidence="2" id="KW-0808">Transferase</keyword>
<dbReference type="EMBL" id="WNKS01000001">
    <property type="protein sequence ID" value="MTV29521.1"/>
    <property type="molecule type" value="Genomic_DNA"/>
</dbReference>
<proteinExistence type="predicted"/>
<keyword evidence="2" id="KW-0489">Methyltransferase</keyword>
<gene>
    <name evidence="2" type="ORF">GJ654_00785</name>
</gene>
<dbReference type="InterPro" id="IPR006342">
    <property type="entry name" value="FkbM_mtfrase"/>
</dbReference>
<dbReference type="InterPro" id="IPR029063">
    <property type="entry name" value="SAM-dependent_MTases_sf"/>
</dbReference>
<evidence type="ECO:0000313" key="2">
    <source>
        <dbReference type="EMBL" id="MTV29521.1"/>
    </source>
</evidence>
<dbReference type="PANTHER" id="PTHR34203:SF15">
    <property type="entry name" value="SLL1173 PROTEIN"/>
    <property type="match status" value="1"/>
</dbReference>
<dbReference type="Gene3D" id="3.40.50.150">
    <property type="entry name" value="Vaccinia Virus protein VP39"/>
    <property type="match status" value="1"/>
</dbReference>